<dbReference type="GO" id="GO:0046872">
    <property type="term" value="F:metal ion binding"/>
    <property type="evidence" value="ECO:0007669"/>
    <property type="project" value="UniProtKB-KW"/>
</dbReference>
<dbReference type="AlphaFoldDB" id="A0A6P5SUP8"/>
<dbReference type="Proteomes" id="UP000515124">
    <property type="component" value="Unplaced"/>
</dbReference>
<protein>
    <submittedName>
        <fullName evidence="11">Uncharacterized protein LOC110762268</fullName>
    </submittedName>
</protein>
<organism evidence="10 11">
    <name type="scientific">Prunus avium</name>
    <name type="common">Cherry</name>
    <name type="synonym">Cerasus avium</name>
    <dbReference type="NCBI Taxonomy" id="42229"/>
    <lineage>
        <taxon>Eukaryota</taxon>
        <taxon>Viridiplantae</taxon>
        <taxon>Streptophyta</taxon>
        <taxon>Embryophyta</taxon>
        <taxon>Tracheophyta</taxon>
        <taxon>Spermatophyta</taxon>
        <taxon>Magnoliopsida</taxon>
        <taxon>eudicotyledons</taxon>
        <taxon>Gunneridae</taxon>
        <taxon>Pentapetalae</taxon>
        <taxon>rosids</taxon>
        <taxon>fabids</taxon>
        <taxon>Rosales</taxon>
        <taxon>Rosaceae</taxon>
        <taxon>Amygdaloideae</taxon>
        <taxon>Amygdaleae</taxon>
        <taxon>Prunus</taxon>
    </lineage>
</organism>
<sequence length="264" mass="30751">MEMEEVDEVLWNEEIEEEKEEEEMDDEEFEEHDYETIKILLMATEAIAQVLNALTALIHDGHIERSLARRPISTIGYNYINKVLNEDPQHFRQLYRMYPDVFLKLCVWNLLNFGSTVPTKIRESTRFYPYFKGCIGAIDGTHIPAMVTGREVSSYRDRHGKISQNVLAACNFDLEFIYVLSGWEGSAHDSKVLMNFLRKECRSNEFPIEENNEHSASSSSPETEGNNYDQVFQTQEQQRENANQWRVGISSDMWRDAMNDGSQR</sequence>
<keyword evidence="5" id="KW-0479">Metal-binding</keyword>
<evidence type="ECO:0000313" key="10">
    <source>
        <dbReference type="Proteomes" id="UP000515124"/>
    </source>
</evidence>
<feature type="compositionally biased region" description="Polar residues" evidence="8">
    <location>
        <begin position="227"/>
        <end position="244"/>
    </location>
</feature>
<dbReference type="GO" id="GO:0005634">
    <property type="term" value="C:nucleus"/>
    <property type="evidence" value="ECO:0007669"/>
    <property type="project" value="UniProtKB-SubCell"/>
</dbReference>
<gene>
    <name evidence="11" type="primary">LOC110762268</name>
</gene>
<evidence type="ECO:0000256" key="1">
    <source>
        <dbReference type="ARBA" id="ARBA00001968"/>
    </source>
</evidence>
<evidence type="ECO:0000313" key="11">
    <source>
        <dbReference type="RefSeq" id="XP_021820565.1"/>
    </source>
</evidence>
<keyword evidence="4" id="KW-0540">Nuclease</keyword>
<evidence type="ECO:0000256" key="2">
    <source>
        <dbReference type="ARBA" id="ARBA00004123"/>
    </source>
</evidence>
<evidence type="ECO:0000256" key="5">
    <source>
        <dbReference type="ARBA" id="ARBA00022723"/>
    </source>
</evidence>
<reference evidence="11" key="1">
    <citation type="submission" date="2025-08" db="UniProtKB">
        <authorList>
            <consortium name="RefSeq"/>
        </authorList>
    </citation>
    <scope>IDENTIFICATION</scope>
</reference>
<feature type="compositionally biased region" description="Basic and acidic residues" evidence="8">
    <location>
        <begin position="253"/>
        <end position="264"/>
    </location>
</feature>
<proteinExistence type="inferred from homology"/>
<evidence type="ECO:0000256" key="8">
    <source>
        <dbReference type="SAM" id="MobiDB-lite"/>
    </source>
</evidence>
<dbReference type="GO" id="GO:0016787">
    <property type="term" value="F:hydrolase activity"/>
    <property type="evidence" value="ECO:0007669"/>
    <property type="project" value="UniProtKB-KW"/>
</dbReference>
<evidence type="ECO:0000256" key="4">
    <source>
        <dbReference type="ARBA" id="ARBA00022722"/>
    </source>
</evidence>
<comment type="similarity">
    <text evidence="3">Belongs to the HARBI1 family.</text>
</comment>
<name>A0A6P5SUP8_PRUAV</name>
<keyword evidence="10" id="KW-1185">Reference proteome</keyword>
<comment type="cofactor">
    <cofactor evidence="1">
        <name>a divalent metal cation</name>
        <dbReference type="ChEBI" id="CHEBI:60240"/>
    </cofactor>
</comment>
<dbReference type="Pfam" id="PF13359">
    <property type="entry name" value="DDE_Tnp_4"/>
    <property type="match status" value="1"/>
</dbReference>
<evidence type="ECO:0000259" key="9">
    <source>
        <dbReference type="Pfam" id="PF13359"/>
    </source>
</evidence>
<dbReference type="KEGG" id="pavi:110762268"/>
<dbReference type="RefSeq" id="XP_021820565.1">
    <property type="nucleotide sequence ID" value="XM_021964873.1"/>
</dbReference>
<comment type="subcellular location">
    <subcellularLocation>
        <location evidence="2">Nucleus</location>
    </subcellularLocation>
</comment>
<evidence type="ECO:0000256" key="7">
    <source>
        <dbReference type="ARBA" id="ARBA00023242"/>
    </source>
</evidence>
<feature type="region of interest" description="Disordered" evidence="8">
    <location>
        <begin position="207"/>
        <end position="264"/>
    </location>
</feature>
<evidence type="ECO:0000256" key="6">
    <source>
        <dbReference type="ARBA" id="ARBA00022801"/>
    </source>
</evidence>
<accession>A0A6P5SUP8</accession>
<feature type="compositionally biased region" description="Low complexity" evidence="8">
    <location>
        <begin position="214"/>
        <end position="226"/>
    </location>
</feature>
<dbReference type="GO" id="GO:0004518">
    <property type="term" value="F:nuclease activity"/>
    <property type="evidence" value="ECO:0007669"/>
    <property type="project" value="UniProtKB-KW"/>
</dbReference>
<dbReference type="PANTHER" id="PTHR22930:SF259">
    <property type="entry name" value="OS08G0106900 PROTEIN"/>
    <property type="match status" value="1"/>
</dbReference>
<evidence type="ECO:0000256" key="3">
    <source>
        <dbReference type="ARBA" id="ARBA00006958"/>
    </source>
</evidence>
<dbReference type="GeneID" id="110762268"/>
<dbReference type="PANTHER" id="PTHR22930">
    <property type="match status" value="1"/>
</dbReference>
<feature type="domain" description="DDE Tnp4" evidence="9">
    <location>
        <begin position="138"/>
        <end position="195"/>
    </location>
</feature>
<keyword evidence="6" id="KW-0378">Hydrolase</keyword>
<keyword evidence="7" id="KW-0539">Nucleus</keyword>
<dbReference type="InterPro" id="IPR045249">
    <property type="entry name" value="HARBI1-like"/>
</dbReference>
<dbReference type="InterPro" id="IPR027806">
    <property type="entry name" value="HARBI1_dom"/>
</dbReference>